<proteinExistence type="predicted"/>
<evidence type="ECO:0000256" key="1">
    <source>
        <dbReference type="SAM" id="Phobius"/>
    </source>
</evidence>
<reference evidence="2 3" key="1">
    <citation type="submission" date="2018-10" db="EMBL/GenBank/DDBJ databases">
        <title>Transmission dynamics of multidrug resistant bacteria on intensive care unit surfaces.</title>
        <authorList>
            <person name="D'Souza A.W."/>
            <person name="Potter R.F."/>
            <person name="Wallace M."/>
            <person name="Shupe A."/>
            <person name="Patel S."/>
            <person name="Sun S."/>
            <person name="Gul D."/>
            <person name="Kwon J.H."/>
            <person name="Andleeb S."/>
            <person name="Burnham C.-A.D."/>
            <person name="Dantas G."/>
        </authorList>
    </citation>
    <scope>NUCLEOTIDE SEQUENCE [LARGE SCALE GENOMIC DNA]</scope>
    <source>
        <strain evidence="2 3">EC_073</strain>
    </source>
</reference>
<keyword evidence="1" id="KW-0472">Membrane</keyword>
<feature type="transmembrane region" description="Helical" evidence="1">
    <location>
        <begin position="12"/>
        <end position="29"/>
    </location>
</feature>
<gene>
    <name evidence="2" type="ORF">EGK68_05255</name>
</gene>
<sequence>MLNALVFKKKWLYIIVMIILLGCGIWRVVDEFLYLEQDIIRREKVGDLSTLIITESSAGATTPYVYQYYLYSSKKSDADFLNDLRSGYEPFLVTTASDVYVKIEDNSIHLKVSGDIFKFNNVAGYIFIYMDSSPF</sequence>
<dbReference type="Proteomes" id="UP000275321">
    <property type="component" value="Unassembled WGS sequence"/>
</dbReference>
<organism evidence="2 3">
    <name type="scientific">Enterobacter cloacae</name>
    <dbReference type="NCBI Taxonomy" id="550"/>
    <lineage>
        <taxon>Bacteria</taxon>
        <taxon>Pseudomonadati</taxon>
        <taxon>Pseudomonadota</taxon>
        <taxon>Gammaproteobacteria</taxon>
        <taxon>Enterobacterales</taxon>
        <taxon>Enterobacteriaceae</taxon>
        <taxon>Enterobacter</taxon>
        <taxon>Enterobacter cloacae complex</taxon>
    </lineage>
</organism>
<name>A0A3R9A0K9_ENTCL</name>
<accession>A0A3R9A0K9</accession>
<dbReference type="RefSeq" id="WP_063412891.1">
    <property type="nucleotide sequence ID" value="NZ_ABFHGT050000001.1"/>
</dbReference>
<evidence type="ECO:0000313" key="2">
    <source>
        <dbReference type="EMBL" id="RSB32823.1"/>
    </source>
</evidence>
<evidence type="ECO:0000313" key="3">
    <source>
        <dbReference type="Proteomes" id="UP000275321"/>
    </source>
</evidence>
<dbReference type="AlphaFoldDB" id="A0A3R9A0K9"/>
<comment type="caution">
    <text evidence="2">The sequence shown here is derived from an EMBL/GenBank/DDBJ whole genome shotgun (WGS) entry which is preliminary data.</text>
</comment>
<dbReference type="EMBL" id="RHWT01000004">
    <property type="protein sequence ID" value="RSB32823.1"/>
    <property type="molecule type" value="Genomic_DNA"/>
</dbReference>
<protein>
    <submittedName>
        <fullName evidence="2">Uncharacterized protein</fullName>
    </submittedName>
</protein>
<keyword evidence="1" id="KW-0812">Transmembrane</keyword>
<keyword evidence="1" id="KW-1133">Transmembrane helix</keyword>